<evidence type="ECO:0000313" key="3">
    <source>
        <dbReference type="Proteomes" id="UP000245444"/>
    </source>
</evidence>
<proteinExistence type="predicted"/>
<feature type="coiled-coil region" evidence="1">
    <location>
        <begin position="17"/>
        <end position="51"/>
    </location>
</feature>
<dbReference type="Proteomes" id="UP000245444">
    <property type="component" value="Chromosome"/>
</dbReference>
<dbReference type="KEGG" id="mtea:DK419_13495"/>
<dbReference type="RefSeq" id="WP_109959538.1">
    <property type="nucleotide sequence ID" value="NZ_CP029553.1"/>
</dbReference>
<organism evidence="2 3">
    <name type="scientific">Methylobacterium terrae</name>
    <dbReference type="NCBI Taxonomy" id="2202827"/>
    <lineage>
        <taxon>Bacteria</taxon>
        <taxon>Pseudomonadati</taxon>
        <taxon>Pseudomonadota</taxon>
        <taxon>Alphaproteobacteria</taxon>
        <taxon>Hyphomicrobiales</taxon>
        <taxon>Methylobacteriaceae</taxon>
        <taxon>Methylobacterium</taxon>
    </lineage>
</organism>
<dbReference type="EMBL" id="CP029553">
    <property type="protein sequence ID" value="AWN47207.1"/>
    <property type="molecule type" value="Genomic_DNA"/>
</dbReference>
<evidence type="ECO:0000256" key="1">
    <source>
        <dbReference type="SAM" id="Coils"/>
    </source>
</evidence>
<evidence type="ECO:0000313" key="2">
    <source>
        <dbReference type="EMBL" id="AWN47207.1"/>
    </source>
</evidence>
<dbReference type="AlphaFoldDB" id="A0A2U8WM80"/>
<sequence length="165" mass="18289">MSEHRPIMPRGSEALTYRELQAEVDRLRAALADSERKRAEAEAEIAATRDRLPESLQKGKLEFGVANLAVGYRGANDARWRYGYAMRMLLDFVDRAAGEGYCFAEEESGRPAIDAADLCGTVAKLLGCELGDNTYFLLIKSPTERELAPYLVSTPSPQEIARDTD</sequence>
<keyword evidence="3" id="KW-1185">Reference proteome</keyword>
<gene>
    <name evidence="2" type="ORF">DK419_13495</name>
</gene>
<keyword evidence="1" id="KW-0175">Coiled coil</keyword>
<reference evidence="2 3" key="1">
    <citation type="submission" date="2018-05" db="EMBL/GenBank/DDBJ databases">
        <title>Complete Genome Sequence of Methylobacterium sp. 17Sr1-28.</title>
        <authorList>
            <person name="Srinivasan S."/>
        </authorList>
    </citation>
    <scope>NUCLEOTIDE SEQUENCE [LARGE SCALE GENOMIC DNA]</scope>
    <source>
        <strain evidence="2 3">17Sr1-28</strain>
    </source>
</reference>
<protein>
    <submittedName>
        <fullName evidence="2">Uncharacterized protein</fullName>
    </submittedName>
</protein>
<accession>A0A2U8WM80</accession>
<name>A0A2U8WM80_9HYPH</name>